<reference evidence="1" key="1">
    <citation type="submission" date="2020-04" db="EMBL/GenBank/DDBJ databases">
        <authorList>
            <person name="Chiriac C."/>
            <person name="Salcher M."/>
            <person name="Ghai R."/>
            <person name="Kavagutti S V."/>
        </authorList>
    </citation>
    <scope>NUCLEOTIDE SEQUENCE</scope>
</reference>
<dbReference type="Pfam" id="PF19174">
    <property type="entry name" value="DUF5856"/>
    <property type="match status" value="1"/>
</dbReference>
<gene>
    <name evidence="1" type="ORF">UFOVP89_28</name>
</gene>
<accession>A0A6J5KYN6</accession>
<organism evidence="1">
    <name type="scientific">uncultured Caudovirales phage</name>
    <dbReference type="NCBI Taxonomy" id="2100421"/>
    <lineage>
        <taxon>Viruses</taxon>
        <taxon>Duplodnaviria</taxon>
        <taxon>Heunggongvirae</taxon>
        <taxon>Uroviricota</taxon>
        <taxon>Caudoviricetes</taxon>
        <taxon>Peduoviridae</taxon>
        <taxon>Maltschvirus</taxon>
        <taxon>Maltschvirus maltsch</taxon>
    </lineage>
</organism>
<protein>
    <submittedName>
        <fullName evidence="1">Uncharacterized protein</fullName>
    </submittedName>
</protein>
<dbReference type="InterPro" id="IPR043876">
    <property type="entry name" value="DUF5856"/>
</dbReference>
<sequence length="131" mass="14841">MAQFNAAVSKDKAASIFALMLLHEVTNGHLLHWATNSFSEHSTLGEFYSSLDDKTDEFVEAYMGKYGQLKIEGYPEVYSLPKSDCVAHLEELSHNVETVRAKLPQDTELQNLIDEIADLIDSTLYKLRFLK</sequence>
<evidence type="ECO:0000313" key="1">
    <source>
        <dbReference type="EMBL" id="CAB4126375.1"/>
    </source>
</evidence>
<proteinExistence type="predicted"/>
<dbReference type="EMBL" id="LR796197">
    <property type="protein sequence ID" value="CAB4126375.1"/>
    <property type="molecule type" value="Genomic_DNA"/>
</dbReference>
<name>A0A6J5KYN6_9CAUD</name>